<evidence type="ECO:0000256" key="1">
    <source>
        <dbReference type="ARBA" id="ARBA00004442"/>
    </source>
</evidence>
<reference evidence="6 7" key="1">
    <citation type="submission" date="2015-09" db="EMBL/GenBank/DDBJ databases">
        <title>Genome sequence of the marine flavobacterium Croceitalea dokdonensis DOKDO 023 that contains proton- and sodium-pumping rhodopsins.</title>
        <authorList>
            <person name="Kwon S.-K."/>
            <person name="Lee H.K."/>
            <person name="Kwak M.-J."/>
            <person name="Kim J.F."/>
        </authorList>
    </citation>
    <scope>NUCLEOTIDE SEQUENCE [LARGE SCALE GENOMIC DNA]</scope>
    <source>
        <strain evidence="6 7">DOKDO 023</strain>
    </source>
</reference>
<dbReference type="InterPro" id="IPR036737">
    <property type="entry name" value="OmpA-like_sf"/>
</dbReference>
<name>A0A0P7AYD3_9FLAO</name>
<dbReference type="Proteomes" id="UP000050280">
    <property type="component" value="Unassembled WGS sequence"/>
</dbReference>
<evidence type="ECO:0000256" key="3">
    <source>
        <dbReference type="ARBA" id="ARBA00023237"/>
    </source>
</evidence>
<dbReference type="RefSeq" id="WP_054557464.1">
    <property type="nucleotide sequence ID" value="NZ_LDJX01000001.1"/>
</dbReference>
<accession>A0A0P7AYD3</accession>
<dbReference type="PANTHER" id="PTHR30329">
    <property type="entry name" value="STATOR ELEMENT OF FLAGELLAR MOTOR COMPLEX"/>
    <property type="match status" value="1"/>
</dbReference>
<proteinExistence type="predicted"/>
<dbReference type="OrthoDB" id="9782229at2"/>
<keyword evidence="7" id="KW-1185">Reference proteome</keyword>
<dbReference type="GO" id="GO:0009279">
    <property type="term" value="C:cell outer membrane"/>
    <property type="evidence" value="ECO:0007669"/>
    <property type="project" value="UniProtKB-SubCell"/>
</dbReference>
<feature type="domain" description="OmpA-like" evidence="5">
    <location>
        <begin position="244"/>
        <end position="366"/>
    </location>
</feature>
<dbReference type="Pfam" id="PF00691">
    <property type="entry name" value="OmpA"/>
    <property type="match status" value="1"/>
</dbReference>
<dbReference type="STRING" id="1300341.I595_148"/>
<dbReference type="Gene3D" id="3.30.1330.60">
    <property type="entry name" value="OmpA-like domain"/>
    <property type="match status" value="1"/>
</dbReference>
<gene>
    <name evidence="6" type="ORF">I595_148</name>
</gene>
<evidence type="ECO:0000259" key="5">
    <source>
        <dbReference type="PROSITE" id="PS51123"/>
    </source>
</evidence>
<sequence length="366" mass="40047">MKKLLFFAAVLAAVAGQSQDLPENPEPGKCYVRCSTPDVYVNETTTVVLKPAYKVLKTIPATFKTVTERVLVKEEGKKLTIIPAKWGTETVTYVSKEPANSLRIIPASFKPSSETIEVKPAYAQWELGSPAPDCASGNPDDCRYWCYKGYPAEYTTVSTEVLAADASTSKSPVPSKDATYTKRVMLEPAKVVEEVIPAEYATITKTVLDKDAYTVEETIPAVTKTVTKEVLKEKGGLTTWKEVECALVEYQALPINWNLGSATLTAEAKRIIDTRLMPVLQQNPGTKLEIASHTDARGGASSNQSLSERRAQAVANYLVSKGVNSSLLVANGYGERKLKNRCADGVSCTEREHAANRRTEFRLINN</sequence>
<protein>
    <submittedName>
        <fullName evidence="6">OmpA-like periplasmic protein</fullName>
    </submittedName>
</protein>
<evidence type="ECO:0000256" key="2">
    <source>
        <dbReference type="ARBA" id="ARBA00023136"/>
    </source>
</evidence>
<evidence type="ECO:0000313" key="6">
    <source>
        <dbReference type="EMBL" id="KPM33245.1"/>
    </source>
</evidence>
<evidence type="ECO:0000313" key="7">
    <source>
        <dbReference type="Proteomes" id="UP000050280"/>
    </source>
</evidence>
<dbReference type="InterPro" id="IPR006665">
    <property type="entry name" value="OmpA-like"/>
</dbReference>
<dbReference type="CDD" id="cd07185">
    <property type="entry name" value="OmpA_C-like"/>
    <property type="match status" value="1"/>
</dbReference>
<comment type="subcellular location">
    <subcellularLocation>
        <location evidence="1">Cell outer membrane</location>
    </subcellularLocation>
</comment>
<organism evidence="6 7">
    <name type="scientific">Croceitalea dokdonensis DOKDO 023</name>
    <dbReference type="NCBI Taxonomy" id="1300341"/>
    <lineage>
        <taxon>Bacteria</taxon>
        <taxon>Pseudomonadati</taxon>
        <taxon>Bacteroidota</taxon>
        <taxon>Flavobacteriia</taxon>
        <taxon>Flavobacteriales</taxon>
        <taxon>Flavobacteriaceae</taxon>
        <taxon>Croceitalea</taxon>
    </lineage>
</organism>
<dbReference type="PRINTS" id="PR01021">
    <property type="entry name" value="OMPADOMAIN"/>
</dbReference>
<dbReference type="AlphaFoldDB" id="A0A0P7AYD3"/>
<comment type="caution">
    <text evidence="6">The sequence shown here is derived from an EMBL/GenBank/DDBJ whole genome shotgun (WGS) entry which is preliminary data.</text>
</comment>
<dbReference type="PANTHER" id="PTHR30329:SF21">
    <property type="entry name" value="LIPOPROTEIN YIAD-RELATED"/>
    <property type="match status" value="1"/>
</dbReference>
<dbReference type="PATRIC" id="fig|1300341.3.peg.147"/>
<dbReference type="SUPFAM" id="SSF103088">
    <property type="entry name" value="OmpA-like"/>
    <property type="match status" value="1"/>
</dbReference>
<keyword evidence="3" id="KW-0998">Cell outer membrane</keyword>
<keyword evidence="2 4" id="KW-0472">Membrane</keyword>
<dbReference type="PROSITE" id="PS51123">
    <property type="entry name" value="OMPA_2"/>
    <property type="match status" value="1"/>
</dbReference>
<dbReference type="InterPro" id="IPR006664">
    <property type="entry name" value="OMP_bac"/>
</dbReference>
<dbReference type="InterPro" id="IPR050330">
    <property type="entry name" value="Bact_OuterMem_StrucFunc"/>
</dbReference>
<dbReference type="EMBL" id="LDJX01000001">
    <property type="protein sequence ID" value="KPM33245.1"/>
    <property type="molecule type" value="Genomic_DNA"/>
</dbReference>
<evidence type="ECO:0000256" key="4">
    <source>
        <dbReference type="PROSITE-ProRule" id="PRU00473"/>
    </source>
</evidence>